<comment type="caution">
    <text evidence="6">The sequence shown here is derived from an EMBL/GenBank/DDBJ whole genome shotgun (WGS) entry which is preliminary data.</text>
</comment>
<keyword evidence="2" id="KW-0561">Oxygen transport</keyword>
<keyword evidence="2" id="KW-0813">Transport</keyword>
<dbReference type="Pfam" id="PF01814">
    <property type="entry name" value="Hemerythrin"/>
    <property type="match status" value="1"/>
</dbReference>
<evidence type="ECO:0000259" key="5">
    <source>
        <dbReference type="Pfam" id="PF01814"/>
    </source>
</evidence>
<organism evidence="6 7">
    <name type="scientific">Hydromonas duriensis</name>
    <dbReference type="NCBI Taxonomy" id="1527608"/>
    <lineage>
        <taxon>Bacteria</taxon>
        <taxon>Pseudomonadati</taxon>
        <taxon>Pseudomonadota</taxon>
        <taxon>Betaproteobacteria</taxon>
        <taxon>Burkholderiales</taxon>
        <taxon>Burkholderiaceae</taxon>
        <taxon>Hydromonas</taxon>
    </lineage>
</organism>
<evidence type="ECO:0000256" key="2">
    <source>
        <dbReference type="ARBA" id="ARBA00022621"/>
    </source>
</evidence>
<accession>A0A4R6Y9L4</accession>
<evidence type="ECO:0000256" key="4">
    <source>
        <dbReference type="ARBA" id="ARBA00023004"/>
    </source>
</evidence>
<evidence type="ECO:0000313" key="6">
    <source>
        <dbReference type="EMBL" id="TDR32176.1"/>
    </source>
</evidence>
<dbReference type="PROSITE" id="PS00550">
    <property type="entry name" value="HEMERYTHRINS"/>
    <property type="match status" value="1"/>
</dbReference>
<evidence type="ECO:0000313" key="7">
    <source>
        <dbReference type="Proteomes" id="UP000294480"/>
    </source>
</evidence>
<dbReference type="SUPFAM" id="SSF47188">
    <property type="entry name" value="Hemerythrin-like"/>
    <property type="match status" value="1"/>
</dbReference>
<protein>
    <submittedName>
        <fullName evidence="6">Hemerythrin</fullName>
    </submittedName>
</protein>
<dbReference type="PANTHER" id="PTHR37164">
    <property type="entry name" value="BACTERIOHEMERYTHRIN"/>
    <property type="match status" value="1"/>
</dbReference>
<dbReference type="GO" id="GO:0005344">
    <property type="term" value="F:oxygen carrier activity"/>
    <property type="evidence" value="ECO:0007669"/>
    <property type="project" value="UniProtKB-KW"/>
</dbReference>
<keyword evidence="4" id="KW-0408">Iron</keyword>
<comment type="similarity">
    <text evidence="1">Belongs to the hemerythrin family.</text>
</comment>
<name>A0A4R6Y9L4_9BURK</name>
<feature type="domain" description="Hemerythrin-like" evidence="5">
    <location>
        <begin position="28"/>
        <end position="132"/>
    </location>
</feature>
<keyword evidence="3" id="KW-0479">Metal-binding</keyword>
<dbReference type="NCBIfam" id="TIGR02481">
    <property type="entry name" value="hemeryth_dom"/>
    <property type="match status" value="1"/>
</dbReference>
<dbReference type="RefSeq" id="WP_162845141.1">
    <property type="nucleotide sequence ID" value="NZ_SNZE01000005.1"/>
</dbReference>
<dbReference type="GO" id="GO:0046872">
    <property type="term" value="F:metal ion binding"/>
    <property type="evidence" value="ECO:0007669"/>
    <property type="project" value="UniProtKB-KW"/>
</dbReference>
<proteinExistence type="inferred from homology"/>
<dbReference type="InterPro" id="IPR050669">
    <property type="entry name" value="Hemerythrin"/>
</dbReference>
<keyword evidence="7" id="KW-1185">Reference proteome</keyword>
<sequence>MSEQMMAQVTARVTKDVMHWDDEMVLGNATLDGTHQEFVDLLNRLAKAPEADLLPILDEAIVHTQAHFDLEEGWMARLNFPAAGCHIGEHAQVIGVMRMVRERVAAGETHFAYVLATELSAWLRIHATTMDYALTYFIESTGAKL</sequence>
<dbReference type="InterPro" id="IPR012312">
    <property type="entry name" value="Hemerythrin-like"/>
</dbReference>
<gene>
    <name evidence="6" type="ORF">DFR44_10559</name>
</gene>
<dbReference type="CDD" id="cd12107">
    <property type="entry name" value="Hemerythrin"/>
    <property type="match status" value="1"/>
</dbReference>
<evidence type="ECO:0000256" key="3">
    <source>
        <dbReference type="ARBA" id="ARBA00022723"/>
    </source>
</evidence>
<dbReference type="InterPro" id="IPR016131">
    <property type="entry name" value="Haemerythrin_Fe_BS"/>
</dbReference>
<dbReference type="EMBL" id="SNZE01000005">
    <property type="protein sequence ID" value="TDR32176.1"/>
    <property type="molecule type" value="Genomic_DNA"/>
</dbReference>
<dbReference type="InterPro" id="IPR035938">
    <property type="entry name" value="Hemerythrin-like_sf"/>
</dbReference>
<dbReference type="AlphaFoldDB" id="A0A4R6Y9L4"/>
<dbReference type="PANTHER" id="PTHR37164:SF1">
    <property type="entry name" value="BACTERIOHEMERYTHRIN"/>
    <property type="match status" value="1"/>
</dbReference>
<dbReference type="Proteomes" id="UP000294480">
    <property type="component" value="Unassembled WGS sequence"/>
</dbReference>
<dbReference type="InterPro" id="IPR012827">
    <property type="entry name" value="Hemerythrin_metal-bd"/>
</dbReference>
<evidence type="ECO:0000256" key="1">
    <source>
        <dbReference type="ARBA" id="ARBA00010587"/>
    </source>
</evidence>
<reference evidence="6 7" key="1">
    <citation type="submission" date="2019-03" db="EMBL/GenBank/DDBJ databases">
        <title>Genomic Encyclopedia of Type Strains, Phase IV (KMG-IV): sequencing the most valuable type-strain genomes for metagenomic binning, comparative biology and taxonomic classification.</title>
        <authorList>
            <person name="Goeker M."/>
        </authorList>
    </citation>
    <scope>NUCLEOTIDE SEQUENCE [LARGE SCALE GENOMIC DNA]</scope>
    <source>
        <strain evidence="6 7">DSM 102852</strain>
    </source>
</reference>
<dbReference type="Gene3D" id="1.20.120.50">
    <property type="entry name" value="Hemerythrin-like"/>
    <property type="match status" value="1"/>
</dbReference>